<dbReference type="AlphaFoldDB" id="A0A822YAR1"/>
<gene>
    <name evidence="1" type="ORF">HUJ06_030860</name>
</gene>
<dbReference type="SUPFAM" id="SSF101447">
    <property type="entry name" value="Formin homology 2 domain (FH2 domain)"/>
    <property type="match status" value="1"/>
</dbReference>
<evidence type="ECO:0000313" key="1">
    <source>
        <dbReference type="EMBL" id="DAD29392.1"/>
    </source>
</evidence>
<dbReference type="GO" id="GO:0045010">
    <property type="term" value="P:actin nucleation"/>
    <property type="evidence" value="ECO:0007669"/>
    <property type="project" value="InterPro"/>
</dbReference>
<name>A0A822YAR1_NELNU</name>
<protein>
    <submittedName>
        <fullName evidence="1">Uncharacterized protein</fullName>
    </submittedName>
</protein>
<evidence type="ECO:0000313" key="2">
    <source>
        <dbReference type="Proteomes" id="UP000607653"/>
    </source>
</evidence>
<reference evidence="1 2" key="1">
    <citation type="journal article" date="2020" name="Mol. Biol. Evol.">
        <title>Distinct Expression and Methylation Patterns for Genes with Different Fates following a Single Whole-Genome Duplication in Flowering Plants.</title>
        <authorList>
            <person name="Shi T."/>
            <person name="Rahmani R.S."/>
            <person name="Gugger P.F."/>
            <person name="Wang M."/>
            <person name="Li H."/>
            <person name="Zhang Y."/>
            <person name="Li Z."/>
            <person name="Wang Q."/>
            <person name="Van de Peer Y."/>
            <person name="Marchal K."/>
            <person name="Chen J."/>
        </authorList>
    </citation>
    <scope>NUCLEOTIDE SEQUENCE [LARGE SCALE GENOMIC DNA]</scope>
    <source>
        <tissue evidence="1">Leaf</tissue>
    </source>
</reference>
<dbReference type="PANTHER" id="PTHR23213:SF354">
    <property type="entry name" value="FORMIN-LIKE PROTEIN 4"/>
    <property type="match status" value="1"/>
</dbReference>
<dbReference type="Gene3D" id="1.20.58.2220">
    <property type="entry name" value="Formin, FH2 domain"/>
    <property type="match status" value="1"/>
</dbReference>
<accession>A0A822YAR1</accession>
<dbReference type="InterPro" id="IPR042201">
    <property type="entry name" value="FH2_Formin_sf"/>
</dbReference>
<dbReference type="GO" id="GO:0051015">
    <property type="term" value="F:actin filament binding"/>
    <property type="evidence" value="ECO:0007669"/>
    <property type="project" value="InterPro"/>
</dbReference>
<organism evidence="1 2">
    <name type="scientific">Nelumbo nucifera</name>
    <name type="common">Sacred lotus</name>
    <dbReference type="NCBI Taxonomy" id="4432"/>
    <lineage>
        <taxon>Eukaryota</taxon>
        <taxon>Viridiplantae</taxon>
        <taxon>Streptophyta</taxon>
        <taxon>Embryophyta</taxon>
        <taxon>Tracheophyta</taxon>
        <taxon>Spermatophyta</taxon>
        <taxon>Magnoliopsida</taxon>
        <taxon>Proteales</taxon>
        <taxon>Nelumbonaceae</taxon>
        <taxon>Nelumbo</taxon>
    </lineage>
</organism>
<proteinExistence type="predicted"/>
<comment type="caution">
    <text evidence="1">The sequence shown here is derived from an EMBL/GenBank/DDBJ whole genome shotgun (WGS) entry which is preliminary data.</text>
</comment>
<dbReference type="Proteomes" id="UP000607653">
    <property type="component" value="Unassembled WGS sequence"/>
</dbReference>
<dbReference type="EMBL" id="DUZY01000002">
    <property type="protein sequence ID" value="DAD29392.1"/>
    <property type="molecule type" value="Genomic_DNA"/>
</dbReference>
<dbReference type="InterPro" id="IPR027643">
    <property type="entry name" value="Formin-like_plant"/>
</dbReference>
<keyword evidence="2" id="KW-1185">Reference proteome</keyword>
<dbReference type="PANTHER" id="PTHR23213">
    <property type="entry name" value="FORMIN-RELATED"/>
    <property type="match status" value="1"/>
</dbReference>
<sequence length="60" mass="6902">MELVKRTMEYYQAGSSKDKGAHPLQLFIIIKNFLAMVDQACVDITRELQRKKIDSVDTLT</sequence>